<dbReference type="Proteomes" id="UP000821598">
    <property type="component" value="Unassembled WGS sequence"/>
</dbReference>
<evidence type="ECO:0000313" key="2">
    <source>
        <dbReference type="Proteomes" id="UP000821598"/>
    </source>
</evidence>
<gene>
    <name evidence="1" type="ORF">FSB64_24175</name>
</gene>
<proteinExistence type="predicted"/>
<organism evidence="1 2">
    <name type="scientific">Paraburkholderia youngii</name>
    <dbReference type="NCBI Taxonomy" id="2782701"/>
    <lineage>
        <taxon>Bacteria</taxon>
        <taxon>Pseudomonadati</taxon>
        <taxon>Pseudomonadota</taxon>
        <taxon>Betaproteobacteria</taxon>
        <taxon>Burkholderiales</taxon>
        <taxon>Burkholderiaceae</taxon>
        <taxon>Paraburkholderia</taxon>
    </lineage>
</organism>
<dbReference type="RefSeq" id="WP_176368099.1">
    <property type="nucleotide sequence ID" value="NZ_JBNDJB010000001.1"/>
</dbReference>
<evidence type="ECO:0000313" key="1">
    <source>
        <dbReference type="EMBL" id="NVI06806.1"/>
    </source>
</evidence>
<comment type="caution">
    <text evidence="1">The sequence shown here is derived from an EMBL/GenBank/DDBJ whole genome shotgun (WGS) entry which is preliminary data.</text>
</comment>
<protein>
    <submittedName>
        <fullName evidence="1">Uncharacterized protein</fullName>
    </submittedName>
</protein>
<sequence>MRYLKYLIMRVDLEQIRKQAELMTGEVADTLRQVANEIELLRKHLIEAHTSNADSERLNWLSEQAHDEFYREICRTYITLPRIKTQKNGVTAMTLREAIDLVRKPRDRDL</sequence>
<accession>A0ABX2NQR9</accession>
<reference evidence="1 2" key="1">
    <citation type="submission" date="2019-08" db="EMBL/GenBank/DDBJ databases">
        <title>Paraburkholderia simonii sp. nov. and P. youngii sp. nov. Brazilian and Mexican Mimosa-associated rhizobia.</title>
        <authorList>
            <person name="Mavima L."/>
            <person name="Beukes C.W."/>
            <person name="Palmer M."/>
            <person name="De Meyer S.E."/>
            <person name="James E.K."/>
            <person name="Maluk M."/>
            <person name="Avontuur J.R."/>
            <person name="Chan W.Y."/>
            <person name="Venter S.N."/>
            <person name="Steenkamp E.T."/>
        </authorList>
    </citation>
    <scope>NUCLEOTIDE SEQUENCE [LARGE SCALE GENOMIC DNA]</scope>
    <source>
        <strain evidence="1 2">JPY454</strain>
    </source>
</reference>
<dbReference type="EMBL" id="VOMC01000027">
    <property type="protein sequence ID" value="NVI06806.1"/>
    <property type="molecule type" value="Genomic_DNA"/>
</dbReference>
<keyword evidence="2" id="KW-1185">Reference proteome</keyword>
<name>A0ABX2NQR9_9BURK</name>